<keyword evidence="6" id="KW-1185">Reference proteome</keyword>
<keyword evidence="3 5" id="KW-0067">ATP-binding</keyword>
<dbReference type="GO" id="GO:0016887">
    <property type="term" value="F:ATP hydrolysis activity"/>
    <property type="evidence" value="ECO:0007669"/>
    <property type="project" value="InterPro"/>
</dbReference>
<dbReference type="GO" id="GO:0008643">
    <property type="term" value="P:carbohydrate transport"/>
    <property type="evidence" value="ECO:0007669"/>
    <property type="project" value="InterPro"/>
</dbReference>
<dbReference type="Pfam" id="PF00005">
    <property type="entry name" value="ABC_tran"/>
    <property type="match status" value="1"/>
</dbReference>
<proteinExistence type="predicted"/>
<evidence type="ECO:0000256" key="1">
    <source>
        <dbReference type="ARBA" id="ARBA00022448"/>
    </source>
</evidence>
<dbReference type="RefSeq" id="WP_315602717.1">
    <property type="nucleotide sequence ID" value="NZ_CP130318.1"/>
</dbReference>
<evidence type="ECO:0000256" key="2">
    <source>
        <dbReference type="ARBA" id="ARBA00022741"/>
    </source>
</evidence>
<dbReference type="InterPro" id="IPR027417">
    <property type="entry name" value="P-loop_NTPase"/>
</dbReference>
<organism evidence="5 6">
    <name type="scientific">Paenibacillus aurantius</name>
    <dbReference type="NCBI Taxonomy" id="2918900"/>
    <lineage>
        <taxon>Bacteria</taxon>
        <taxon>Bacillati</taxon>
        <taxon>Bacillota</taxon>
        <taxon>Bacilli</taxon>
        <taxon>Bacillales</taxon>
        <taxon>Paenibacillaceae</taxon>
        <taxon>Paenibacillus</taxon>
    </lineage>
</organism>
<dbReference type="InterPro" id="IPR040582">
    <property type="entry name" value="OB_MalK-like"/>
</dbReference>
<dbReference type="GO" id="GO:0055052">
    <property type="term" value="C:ATP-binding cassette (ABC) transporter complex, substrate-binding subunit-containing"/>
    <property type="evidence" value="ECO:0007669"/>
    <property type="project" value="TreeGrafter"/>
</dbReference>
<dbReference type="EMBL" id="CP130318">
    <property type="protein sequence ID" value="WNQ08950.1"/>
    <property type="molecule type" value="Genomic_DNA"/>
</dbReference>
<sequence>MGRILLNHIEKRYGKDMLYAVKDFHLEIQDGEFLVMVGPSGCGKSTTLRMIAGLEEITSGELYIGDRLVNHLPPKDRDIAMVFQNYALYPNMSVFENIAFGLRLRKLPKHEIELAVRRASRILEIEPYLERKPKQLSGGQRQRVALGRAIVRNPSVFLMDEPLSNLDAKLRVQMRTEIIRLHKQLGVTTVYVTHDQAEAMTMGNRIVVMKDGVIQQAAPPREIYNNPSNMFVAGFIGTPPINFLEGKVLEAEGGGLEFHTQRYYLRIPEKQSAQLRKHNKVNRQVVLGIRCEHVFAEGEKAALHPKSQIPGSLIITELMGADMYLYIDIGAGKPLIARTIPGFDGREEEKLTLSLDMQKVLFFDKDTTENLMT</sequence>
<keyword evidence="2" id="KW-0547">Nucleotide-binding</keyword>
<dbReference type="KEGG" id="paun:MJA45_14965"/>
<name>A0AA96RAZ0_9BACL</name>
<dbReference type="GO" id="GO:0140359">
    <property type="term" value="F:ABC-type transporter activity"/>
    <property type="evidence" value="ECO:0007669"/>
    <property type="project" value="InterPro"/>
</dbReference>
<dbReference type="CDD" id="cd03301">
    <property type="entry name" value="ABC_MalK_N"/>
    <property type="match status" value="1"/>
</dbReference>
<dbReference type="InterPro" id="IPR012340">
    <property type="entry name" value="NA-bd_OB-fold"/>
</dbReference>
<dbReference type="AlphaFoldDB" id="A0AA96RAZ0"/>
<dbReference type="InterPro" id="IPR047641">
    <property type="entry name" value="ABC_transpr_MalK/UgpC-like"/>
</dbReference>
<dbReference type="Gene3D" id="2.40.50.100">
    <property type="match status" value="1"/>
</dbReference>
<dbReference type="PROSITE" id="PS50893">
    <property type="entry name" value="ABC_TRANSPORTER_2"/>
    <property type="match status" value="1"/>
</dbReference>
<evidence type="ECO:0000313" key="5">
    <source>
        <dbReference type="EMBL" id="WNQ08950.1"/>
    </source>
</evidence>
<dbReference type="Gene3D" id="3.40.50.300">
    <property type="entry name" value="P-loop containing nucleotide triphosphate hydrolases"/>
    <property type="match status" value="1"/>
</dbReference>
<dbReference type="SUPFAM" id="SSF52540">
    <property type="entry name" value="P-loop containing nucleoside triphosphate hydrolases"/>
    <property type="match status" value="1"/>
</dbReference>
<dbReference type="Pfam" id="PF17912">
    <property type="entry name" value="OB_MalK"/>
    <property type="match status" value="1"/>
</dbReference>
<accession>A0AA96RAZ0</accession>
<evidence type="ECO:0000256" key="3">
    <source>
        <dbReference type="ARBA" id="ARBA00022840"/>
    </source>
</evidence>
<dbReference type="FunFam" id="3.40.50.300:FF:000042">
    <property type="entry name" value="Maltose/maltodextrin ABC transporter, ATP-binding protein"/>
    <property type="match status" value="1"/>
</dbReference>
<evidence type="ECO:0000313" key="6">
    <source>
        <dbReference type="Proteomes" id="UP001305702"/>
    </source>
</evidence>
<keyword evidence="1" id="KW-0813">Transport</keyword>
<dbReference type="InterPro" id="IPR017871">
    <property type="entry name" value="ABC_transporter-like_CS"/>
</dbReference>
<gene>
    <name evidence="5" type="ORF">MJA45_14965</name>
</gene>
<feature type="domain" description="ABC transporter" evidence="4">
    <location>
        <begin position="4"/>
        <end position="236"/>
    </location>
</feature>
<dbReference type="NCBIfam" id="NF008653">
    <property type="entry name" value="PRK11650.1"/>
    <property type="match status" value="1"/>
</dbReference>
<dbReference type="PANTHER" id="PTHR43875:SF1">
    <property type="entry name" value="OSMOPROTECTIVE COMPOUNDS UPTAKE ATP-BINDING PROTEIN GGTA"/>
    <property type="match status" value="1"/>
</dbReference>
<dbReference type="PANTHER" id="PTHR43875">
    <property type="entry name" value="MALTODEXTRIN IMPORT ATP-BINDING PROTEIN MSMX"/>
    <property type="match status" value="1"/>
</dbReference>
<evidence type="ECO:0000259" key="4">
    <source>
        <dbReference type="PROSITE" id="PS50893"/>
    </source>
</evidence>
<dbReference type="GO" id="GO:0005524">
    <property type="term" value="F:ATP binding"/>
    <property type="evidence" value="ECO:0007669"/>
    <property type="project" value="UniProtKB-KW"/>
</dbReference>
<dbReference type="InterPro" id="IPR008995">
    <property type="entry name" value="Mo/tungstate-bd_C_term_dom"/>
</dbReference>
<dbReference type="SUPFAM" id="SSF50331">
    <property type="entry name" value="MOP-like"/>
    <property type="match status" value="1"/>
</dbReference>
<dbReference type="SMART" id="SM00382">
    <property type="entry name" value="AAA"/>
    <property type="match status" value="1"/>
</dbReference>
<dbReference type="InterPro" id="IPR015855">
    <property type="entry name" value="ABC_transpr_MalK-like"/>
</dbReference>
<protein>
    <submittedName>
        <fullName evidence="5">ABC transporter ATP-binding protein</fullName>
    </submittedName>
</protein>
<reference evidence="5 6" key="1">
    <citation type="submission" date="2022-02" db="EMBL/GenBank/DDBJ databases">
        <title>Paenibacillus sp. MBLB1776 Whole Genome Shotgun Sequencing.</title>
        <authorList>
            <person name="Hwang C.Y."/>
            <person name="Cho E.-S."/>
            <person name="Seo M.-J."/>
        </authorList>
    </citation>
    <scope>NUCLEOTIDE SEQUENCE [LARGE SCALE GENOMIC DNA]</scope>
    <source>
        <strain evidence="5 6">MBLB1776</strain>
    </source>
</reference>
<dbReference type="Gene3D" id="2.40.50.140">
    <property type="entry name" value="Nucleic acid-binding proteins"/>
    <property type="match status" value="1"/>
</dbReference>
<dbReference type="Proteomes" id="UP001305702">
    <property type="component" value="Chromosome"/>
</dbReference>
<dbReference type="InterPro" id="IPR003439">
    <property type="entry name" value="ABC_transporter-like_ATP-bd"/>
</dbReference>
<dbReference type="PROSITE" id="PS00211">
    <property type="entry name" value="ABC_TRANSPORTER_1"/>
    <property type="match status" value="1"/>
</dbReference>
<dbReference type="InterPro" id="IPR003593">
    <property type="entry name" value="AAA+_ATPase"/>
</dbReference>